<evidence type="ECO:0000259" key="2">
    <source>
        <dbReference type="Pfam" id="PF15978"/>
    </source>
</evidence>
<gene>
    <name evidence="3" type="ORF">SAMN05443507_10358</name>
</gene>
<keyword evidence="4" id="KW-1185">Reference proteome</keyword>
<feature type="domain" description="TniQ" evidence="1">
    <location>
        <begin position="5"/>
        <end position="160"/>
    </location>
</feature>
<dbReference type="Pfam" id="PF15978">
    <property type="entry name" value="TnsD"/>
    <property type="match status" value="2"/>
</dbReference>
<protein>
    <submittedName>
        <fullName evidence="3">TniQ protein</fullName>
    </submittedName>
</protein>
<evidence type="ECO:0000313" key="4">
    <source>
        <dbReference type="Proteomes" id="UP000184016"/>
    </source>
</evidence>
<sequence length="505" mass="59429">MMNFIPQIYSDELLYSALARYKRMCGMVSRRAFLKDVYGESKMLTSIFFPQYLQCLRENLPPYSKVTVNELVWNHTMLPFYTSFLSQERSDSIHGMMVKGCGKSIENLVGFSGGKVKPYNRLRYCPRCYSEDMDEFGESFWRRLHQVPGVLYCPKHGVLLKSTIVPSTEKYADYWCADSDVCNAVVENDTYAERVKELNRTYIQNAMFLMSGDYKKKELHNIVDYYVDRLRERGFASQRGFIYVQDFVDEFLRFYPSDYLSLMQSDVNVTQKANWLRLFVRNNGKNRSPLRHLLVLQFLGVSAEEFFHEQSATGKIMARVNHAPSFDLEQRRKAWLKIIEENPGLNRSQLKEIGKGLHTWIYKHDRDWYDHVTPRVRKRKKRSPVIDWEKRDEECLTLAKQAVESILNREGKPIRVLPATIRQEIGVRRWLDNPKLVRTRRFIQQVTEDINSYRIRKIKWAIDELEREGMSVMVYKVQLRAGFGGNNKELAKLIVRVLDIGHLSP</sequence>
<feature type="domain" description="Transposon Tn7 transposition protein TnsD C-terminal" evidence="2">
    <location>
        <begin position="328"/>
        <end position="433"/>
    </location>
</feature>
<dbReference type="InterPro" id="IPR032750">
    <property type="entry name" value="TnsD_C"/>
</dbReference>
<name>A0A1M6LRN3_9BACL</name>
<evidence type="ECO:0000259" key="1">
    <source>
        <dbReference type="Pfam" id="PF06527"/>
    </source>
</evidence>
<reference evidence="4" key="1">
    <citation type="submission" date="2016-11" db="EMBL/GenBank/DDBJ databases">
        <authorList>
            <person name="Varghese N."/>
            <person name="Submissions S."/>
        </authorList>
    </citation>
    <scope>NUCLEOTIDE SEQUENCE [LARGE SCALE GENOMIC DNA]</scope>
    <source>
        <strain evidence="4">USBA-503</strain>
    </source>
</reference>
<proteinExistence type="predicted"/>
<dbReference type="Pfam" id="PF06527">
    <property type="entry name" value="TniQ"/>
    <property type="match status" value="1"/>
</dbReference>
<organism evidence="3 4">
    <name type="scientific">Alicyclobacillus tolerans</name>
    <dbReference type="NCBI Taxonomy" id="90970"/>
    <lineage>
        <taxon>Bacteria</taxon>
        <taxon>Bacillati</taxon>
        <taxon>Bacillota</taxon>
        <taxon>Bacilli</taxon>
        <taxon>Bacillales</taxon>
        <taxon>Alicyclobacillaceae</taxon>
        <taxon>Alicyclobacillus</taxon>
    </lineage>
</organism>
<dbReference type="InterPro" id="IPR009492">
    <property type="entry name" value="TniQ"/>
</dbReference>
<feature type="domain" description="Transposon Tn7 transposition protein TnsD C-terminal" evidence="2">
    <location>
        <begin position="206"/>
        <end position="312"/>
    </location>
</feature>
<dbReference type="STRING" id="1830138.SAMN05443507_10358"/>
<dbReference type="AlphaFoldDB" id="A0A1M6LRN3"/>
<dbReference type="EMBL" id="FRAF01000003">
    <property type="protein sequence ID" value="SHJ73823.1"/>
    <property type="molecule type" value="Genomic_DNA"/>
</dbReference>
<evidence type="ECO:0000313" key="3">
    <source>
        <dbReference type="EMBL" id="SHJ73823.1"/>
    </source>
</evidence>
<accession>A0A1M6LRN3</accession>
<dbReference type="Proteomes" id="UP000184016">
    <property type="component" value="Unassembled WGS sequence"/>
</dbReference>